<organism evidence="1 2">
    <name type="scientific">Solibaculum mannosilyticum</name>
    <dbReference type="NCBI Taxonomy" id="2780922"/>
    <lineage>
        <taxon>Bacteria</taxon>
        <taxon>Bacillati</taxon>
        <taxon>Bacillota</taxon>
        <taxon>Clostridia</taxon>
        <taxon>Eubacteriales</taxon>
        <taxon>Oscillospiraceae</taxon>
        <taxon>Solibaculum</taxon>
    </lineage>
</organism>
<reference evidence="2" key="1">
    <citation type="submission" date="2020-07" db="EMBL/GenBank/DDBJ databases">
        <title>Complete genome sequencing of Clostridia bacterium strain 12CBH8.</title>
        <authorList>
            <person name="Sakamoto M."/>
            <person name="Murakami T."/>
            <person name="Mori H."/>
        </authorList>
    </citation>
    <scope>NUCLEOTIDE SEQUENCE [LARGE SCALE GENOMIC DNA]</scope>
    <source>
        <strain evidence="2">12CBH8</strain>
    </source>
</reference>
<gene>
    <name evidence="1" type="ORF">C12CBH8_07360</name>
</gene>
<evidence type="ECO:0000313" key="1">
    <source>
        <dbReference type="EMBL" id="BCI60097.1"/>
    </source>
</evidence>
<sequence>MAVFENDYIMRMIWSISAVLMRAKELLTKRGGEEDTAVLDSVYRDASGLSGELVHILTDEEVANLLHDDPAKLLAAAHLMLEEARWYQNQGEEEKAAERGERAWKLMHYFQQIAPEDAKGQRFCDPAPFERWKPEE</sequence>
<keyword evidence="2" id="KW-1185">Reference proteome</keyword>
<proteinExistence type="predicted"/>
<protein>
    <submittedName>
        <fullName evidence="1">Uncharacterized protein</fullName>
    </submittedName>
</protein>
<dbReference type="EMBL" id="AP023321">
    <property type="protein sequence ID" value="BCI60097.1"/>
    <property type="molecule type" value="Genomic_DNA"/>
</dbReference>
<dbReference type="AlphaFoldDB" id="A0A7I8D015"/>
<accession>A0A7I8D015</accession>
<dbReference type="Proteomes" id="UP000593890">
    <property type="component" value="Chromosome"/>
</dbReference>
<evidence type="ECO:0000313" key="2">
    <source>
        <dbReference type="Proteomes" id="UP000593890"/>
    </source>
</evidence>
<name>A0A7I8D015_9FIRM</name>
<dbReference type="KEGG" id="sman:C12CBH8_07360"/>
<dbReference type="RefSeq" id="WP_143269595.1">
    <property type="nucleotide sequence ID" value="NZ_AP023321.1"/>
</dbReference>